<dbReference type="Pfam" id="PF09789">
    <property type="entry name" value="CC149"/>
    <property type="match status" value="1"/>
</dbReference>
<dbReference type="PANTHER" id="PTHR21682:SF2">
    <property type="entry name" value="COILED-COIL DOMAIN-CONTAINING PROTEIN 149"/>
    <property type="match status" value="1"/>
</dbReference>
<feature type="region of interest" description="Disordered" evidence="4">
    <location>
        <begin position="500"/>
        <end position="532"/>
    </location>
</feature>
<dbReference type="EMBL" id="JAIZAY010000017">
    <property type="protein sequence ID" value="KAJ8026370.1"/>
    <property type="molecule type" value="Genomic_DNA"/>
</dbReference>
<feature type="coiled-coil region" evidence="3">
    <location>
        <begin position="36"/>
        <end position="259"/>
    </location>
</feature>
<evidence type="ECO:0000256" key="3">
    <source>
        <dbReference type="SAM" id="Coils"/>
    </source>
</evidence>
<comment type="similarity">
    <text evidence="1">Belongs to the CCDC149 family.</text>
</comment>
<reference evidence="5" key="1">
    <citation type="submission" date="2021-10" db="EMBL/GenBank/DDBJ databases">
        <title>Tropical sea cucumber genome reveals ecological adaptation and Cuvierian tubules defense mechanism.</title>
        <authorList>
            <person name="Chen T."/>
        </authorList>
    </citation>
    <scope>NUCLEOTIDE SEQUENCE</scope>
    <source>
        <strain evidence="5">Nanhai2018</strain>
        <tissue evidence="5">Muscle</tissue>
    </source>
</reference>
<gene>
    <name evidence="5" type="ORF">HOLleu_34192</name>
</gene>
<dbReference type="InterPro" id="IPR019179">
    <property type="entry name" value="CC149"/>
</dbReference>
<evidence type="ECO:0008006" key="7">
    <source>
        <dbReference type="Google" id="ProtNLM"/>
    </source>
</evidence>
<feature type="region of interest" description="Disordered" evidence="4">
    <location>
        <begin position="548"/>
        <end position="602"/>
    </location>
</feature>
<keyword evidence="2 3" id="KW-0175">Coiled coil</keyword>
<protein>
    <recommendedName>
        <fullName evidence="7">Coiled-coil domain-containing protein 149</fullName>
    </recommendedName>
</protein>
<organism evidence="5 6">
    <name type="scientific">Holothuria leucospilota</name>
    <name type="common">Black long sea cucumber</name>
    <name type="synonym">Mertensiothuria leucospilota</name>
    <dbReference type="NCBI Taxonomy" id="206669"/>
    <lineage>
        <taxon>Eukaryota</taxon>
        <taxon>Metazoa</taxon>
        <taxon>Echinodermata</taxon>
        <taxon>Eleutherozoa</taxon>
        <taxon>Echinozoa</taxon>
        <taxon>Holothuroidea</taxon>
        <taxon>Aspidochirotacea</taxon>
        <taxon>Aspidochirotida</taxon>
        <taxon>Holothuriidae</taxon>
        <taxon>Holothuria</taxon>
    </lineage>
</organism>
<feature type="region of interest" description="Disordered" evidence="4">
    <location>
        <begin position="378"/>
        <end position="445"/>
    </location>
</feature>
<comment type="caution">
    <text evidence="5">The sequence shown here is derived from an EMBL/GenBank/DDBJ whole genome shotgun (WGS) entry which is preliminary data.</text>
</comment>
<keyword evidence="6" id="KW-1185">Reference proteome</keyword>
<evidence type="ECO:0000313" key="6">
    <source>
        <dbReference type="Proteomes" id="UP001152320"/>
    </source>
</evidence>
<dbReference type="Proteomes" id="UP001152320">
    <property type="component" value="Chromosome 17"/>
</dbReference>
<accession>A0A9Q0YRZ3</accession>
<sequence>MARVPMKKDRGDISKTQLQKDWHNLCSEFNLCKRKLQAKTEALLVLAKELDNVRQEKDAYKLMAEQLREKYHGQKKKYEEREKALGLSLDESDPLSERRSQSLAQILCETREQNRKAEEEINSLRQKLAESEGDIKILRENIARHRVGDEGVGTRHFPAHERESLVAQLEAAREQVENLERDMVAKIDELQEHVTERDFFRRKADHLNEELNYVLGGNEKRIVDIDALITENKYLKERLTQAQEEKSHAQATVSKYKNALEKRRGKGFLKSSSGGSLVLSQKQVENLLSDSKASSLPVTSTTIADLHSLSRALLETIHDKNVAINHQRNTNRILGKRVEELENKLKTLEVAGLWNLPPARNAALKAWQAEIQSDTRETLVPHQVSVDSDSSEQRSDTSSVISTPQHSAVHAANLKHFPLTEENEDVSRTEERSSEVRLKESVSEENLNKSMNSQIVLKDTTCGTTNCTIDSDIRGDVEDVDKVCGTTLPSEEIIQELETTDIPLQEGETPHNDRTEVNSGEDLATSTSDNSLNMVESMFDTVAEKIAKQKESQAEKPGSGNLLPTSSTPLITPTLEKENPSGTLDSPTKSPKVVVDTSPQCV</sequence>
<name>A0A9Q0YRZ3_HOLLE</name>
<evidence type="ECO:0000256" key="1">
    <source>
        <dbReference type="ARBA" id="ARBA00005872"/>
    </source>
</evidence>
<feature type="compositionally biased region" description="Basic and acidic residues" evidence="4">
    <location>
        <begin position="425"/>
        <end position="442"/>
    </location>
</feature>
<dbReference type="OrthoDB" id="5917629at2759"/>
<dbReference type="PANTHER" id="PTHR21682">
    <property type="entry name" value="COILED-COIL DOMAIN-CONTAINING PROTEIN 149"/>
    <property type="match status" value="1"/>
</dbReference>
<feature type="coiled-coil region" evidence="3">
    <location>
        <begin position="324"/>
        <end position="351"/>
    </location>
</feature>
<proteinExistence type="inferred from homology"/>
<feature type="compositionally biased region" description="Polar residues" evidence="4">
    <location>
        <begin position="580"/>
        <end position="589"/>
    </location>
</feature>
<dbReference type="AlphaFoldDB" id="A0A9Q0YRZ3"/>
<evidence type="ECO:0000313" key="5">
    <source>
        <dbReference type="EMBL" id="KAJ8026370.1"/>
    </source>
</evidence>
<feature type="compositionally biased region" description="Low complexity" evidence="4">
    <location>
        <begin position="562"/>
        <end position="574"/>
    </location>
</feature>
<evidence type="ECO:0000256" key="4">
    <source>
        <dbReference type="SAM" id="MobiDB-lite"/>
    </source>
</evidence>
<evidence type="ECO:0000256" key="2">
    <source>
        <dbReference type="ARBA" id="ARBA00023054"/>
    </source>
</evidence>